<comment type="pathway">
    <text evidence="1">Carbohydrate acid metabolism.</text>
</comment>
<keyword evidence="5" id="KW-0119">Carbohydrate metabolism</keyword>
<dbReference type="InterPro" id="IPR013785">
    <property type="entry name" value="Aldolase_TIM"/>
</dbReference>
<dbReference type="Gene3D" id="3.20.20.70">
    <property type="entry name" value="Aldolase class I"/>
    <property type="match status" value="1"/>
</dbReference>
<keyword evidence="7" id="KW-1185">Reference proteome</keyword>
<name>A0ABT9IU17_9BACL</name>
<proteinExistence type="inferred from homology"/>
<evidence type="ECO:0000256" key="5">
    <source>
        <dbReference type="ARBA" id="ARBA00023277"/>
    </source>
</evidence>
<protein>
    <submittedName>
        <fullName evidence="6">Bifunctional 4-hydroxy-2-oxoglutarate aldolase/2-dehydro-3-deoxy-phosphogluconate aldolase</fullName>
    </submittedName>
</protein>
<evidence type="ECO:0000256" key="2">
    <source>
        <dbReference type="ARBA" id="ARBA00006906"/>
    </source>
</evidence>
<dbReference type="RefSeq" id="WP_305990102.1">
    <property type="nucleotide sequence ID" value="NZ_JAVAMP010000001.1"/>
</dbReference>
<evidence type="ECO:0000313" key="6">
    <source>
        <dbReference type="EMBL" id="MDP5272797.1"/>
    </source>
</evidence>
<dbReference type="Proteomes" id="UP001231941">
    <property type="component" value="Unassembled WGS sequence"/>
</dbReference>
<sequence length="207" mass="22840">MALFTKLKEEKMIAILRGYTFDEATHTVDALIEGGIRFLEVTMNTDGALHMVNQWRETYDQRAYIGVGTVLDEDMAWDAIQAGAQFIITPNLDERVVKVALDNEVDIWPGTFTPSEIVRATNLGVDAVKIFPLASLGISYLKEIRAPLDHIPMIATGGVTLENMHEYFNAGASAVGIGSSLVNKKLIQSGHFEELTVLAKQFVDKVK</sequence>
<dbReference type="CDD" id="cd00452">
    <property type="entry name" value="KDPG_aldolase"/>
    <property type="match status" value="1"/>
</dbReference>
<dbReference type="NCBIfam" id="TIGR01182">
    <property type="entry name" value="eda"/>
    <property type="match status" value="1"/>
</dbReference>
<dbReference type="PANTHER" id="PTHR30246:SF1">
    <property type="entry name" value="2-DEHYDRO-3-DEOXY-6-PHOSPHOGALACTONATE ALDOLASE-RELATED"/>
    <property type="match status" value="1"/>
</dbReference>
<comment type="similarity">
    <text evidence="2">Belongs to the KHG/KDPG aldolase family.</text>
</comment>
<accession>A0ABT9IU17</accession>
<dbReference type="PANTHER" id="PTHR30246">
    <property type="entry name" value="2-KETO-3-DEOXY-6-PHOSPHOGLUCONATE ALDOLASE"/>
    <property type="match status" value="1"/>
</dbReference>
<dbReference type="EMBL" id="JAVAMP010000001">
    <property type="protein sequence ID" value="MDP5272797.1"/>
    <property type="molecule type" value="Genomic_DNA"/>
</dbReference>
<reference evidence="6 7" key="1">
    <citation type="submission" date="2023-08" db="EMBL/GenBank/DDBJ databases">
        <authorList>
            <person name="Park J.-S."/>
        </authorList>
    </citation>
    <scope>NUCLEOTIDE SEQUENCE [LARGE SCALE GENOMIC DNA]</scope>
    <source>
        <strain evidence="6 7">2205SS18-9</strain>
    </source>
</reference>
<comment type="caution">
    <text evidence="6">The sequence shown here is derived from an EMBL/GenBank/DDBJ whole genome shotgun (WGS) entry which is preliminary data.</text>
</comment>
<comment type="subunit">
    <text evidence="3">Homotrimer.</text>
</comment>
<dbReference type="SUPFAM" id="SSF51569">
    <property type="entry name" value="Aldolase"/>
    <property type="match status" value="1"/>
</dbReference>
<evidence type="ECO:0000256" key="4">
    <source>
        <dbReference type="ARBA" id="ARBA00023239"/>
    </source>
</evidence>
<gene>
    <name evidence="6" type="ORF">Q5Y73_01620</name>
</gene>
<dbReference type="InterPro" id="IPR000887">
    <property type="entry name" value="Aldlse_KDPG_KHG"/>
</dbReference>
<evidence type="ECO:0000256" key="3">
    <source>
        <dbReference type="ARBA" id="ARBA00011233"/>
    </source>
</evidence>
<dbReference type="Pfam" id="PF01081">
    <property type="entry name" value="Aldolase"/>
    <property type="match status" value="1"/>
</dbReference>
<evidence type="ECO:0000313" key="7">
    <source>
        <dbReference type="Proteomes" id="UP001231941"/>
    </source>
</evidence>
<evidence type="ECO:0000256" key="1">
    <source>
        <dbReference type="ARBA" id="ARBA00004761"/>
    </source>
</evidence>
<keyword evidence="4" id="KW-0456">Lyase</keyword>
<organism evidence="6 7">
    <name type="scientific">Chengkuizengella axinellae</name>
    <dbReference type="NCBI Taxonomy" id="3064388"/>
    <lineage>
        <taxon>Bacteria</taxon>
        <taxon>Bacillati</taxon>
        <taxon>Bacillota</taxon>
        <taxon>Bacilli</taxon>
        <taxon>Bacillales</taxon>
        <taxon>Paenibacillaceae</taxon>
        <taxon>Chengkuizengella</taxon>
    </lineage>
</organism>